<organism evidence="2 3">
    <name type="scientific">Actinopolymorpha singaporensis</name>
    <dbReference type="NCBI Taxonomy" id="117157"/>
    <lineage>
        <taxon>Bacteria</taxon>
        <taxon>Bacillati</taxon>
        <taxon>Actinomycetota</taxon>
        <taxon>Actinomycetes</taxon>
        <taxon>Propionibacteriales</taxon>
        <taxon>Actinopolymorphaceae</taxon>
        <taxon>Actinopolymorpha</taxon>
    </lineage>
</organism>
<dbReference type="SUPFAM" id="SSF53850">
    <property type="entry name" value="Periplasmic binding protein-like II"/>
    <property type="match status" value="1"/>
</dbReference>
<sequence>MNRAMDRRAVLRGGLGLAAAAVGGSSVAACTVGEQAAPTRRAKHNLVIVQWTNVPAVEVTRKINAAFEKENPGVTVTMRHAPNPNNAYGALVNSQLAAKSVDIVAQFALTPSAFPPKYTEQKPGGFAALVAAGKAVDLTDTGFMKRYEKSQQQYAFGYEGRQYGLMAAQYPAYGGLFYKKALLEKHSVPLPSTWDELIQAFDTLKSKGLTPLFLAAKDGYQMFVWHGILTQTLMAGKRSERAAEVGAARAKAFWQGAATWNDPLYHEVAAKYLKVMQYAQRNASGVSALTAPGVWAVKEDDFPFLIDGTFDAATIVKANPKLDLGFFTMPSSNAAAVNRVVLNPDLSWVVPTSAPNKELAMKWLEFFSREDNYKQWLAATGSNSTQPGVTTTEVPWMDWLNEHQEDACLNVPGPWVPTGAAPEASGPVLADMVPVGRTSANDELRRSADAYAKARKA</sequence>
<dbReference type="Gene3D" id="3.40.190.10">
    <property type="entry name" value="Periplasmic binding protein-like II"/>
    <property type="match status" value="2"/>
</dbReference>
<proteinExistence type="predicted"/>
<dbReference type="STRING" id="117157.SAMN04489717_3705"/>
<protein>
    <submittedName>
        <fullName evidence="2">Raffinose/stachyose/melibiose transport system substrate-binding protein</fullName>
    </submittedName>
</protein>
<accession>A0A1H1UNA5</accession>
<dbReference type="InterPro" id="IPR006311">
    <property type="entry name" value="TAT_signal"/>
</dbReference>
<dbReference type="PROSITE" id="PS51257">
    <property type="entry name" value="PROKAR_LIPOPROTEIN"/>
    <property type="match status" value="1"/>
</dbReference>
<dbReference type="AlphaFoldDB" id="A0A1H1UNA5"/>
<keyword evidence="3" id="KW-1185">Reference proteome</keyword>
<dbReference type="PANTHER" id="PTHR43649:SF14">
    <property type="entry name" value="BLR3389 PROTEIN"/>
    <property type="match status" value="1"/>
</dbReference>
<evidence type="ECO:0000256" key="1">
    <source>
        <dbReference type="SAM" id="SignalP"/>
    </source>
</evidence>
<reference evidence="2 3" key="1">
    <citation type="submission" date="2016-10" db="EMBL/GenBank/DDBJ databases">
        <authorList>
            <person name="de Groot N.N."/>
        </authorList>
    </citation>
    <scope>NUCLEOTIDE SEQUENCE [LARGE SCALE GENOMIC DNA]</scope>
    <source>
        <strain evidence="2 3">DSM 22024</strain>
    </source>
</reference>
<keyword evidence="1" id="KW-0732">Signal</keyword>
<name>A0A1H1UNA5_9ACTN</name>
<dbReference type="InterPro" id="IPR006059">
    <property type="entry name" value="SBP"/>
</dbReference>
<dbReference type="PROSITE" id="PS51318">
    <property type="entry name" value="TAT"/>
    <property type="match status" value="1"/>
</dbReference>
<dbReference type="Pfam" id="PF01547">
    <property type="entry name" value="SBP_bac_1"/>
    <property type="match status" value="1"/>
</dbReference>
<feature type="signal peptide" evidence="1">
    <location>
        <begin position="1"/>
        <end position="28"/>
    </location>
</feature>
<dbReference type="PANTHER" id="PTHR43649">
    <property type="entry name" value="ARABINOSE-BINDING PROTEIN-RELATED"/>
    <property type="match status" value="1"/>
</dbReference>
<dbReference type="EMBL" id="LT629732">
    <property type="protein sequence ID" value="SDS74024.1"/>
    <property type="molecule type" value="Genomic_DNA"/>
</dbReference>
<feature type="chain" id="PRO_5009262476" evidence="1">
    <location>
        <begin position="29"/>
        <end position="457"/>
    </location>
</feature>
<evidence type="ECO:0000313" key="3">
    <source>
        <dbReference type="Proteomes" id="UP000198983"/>
    </source>
</evidence>
<gene>
    <name evidence="2" type="ORF">SAMN04489717_3705</name>
</gene>
<dbReference type="InterPro" id="IPR050490">
    <property type="entry name" value="Bact_solute-bd_prot1"/>
</dbReference>
<evidence type="ECO:0000313" key="2">
    <source>
        <dbReference type="EMBL" id="SDS74024.1"/>
    </source>
</evidence>
<dbReference type="Proteomes" id="UP000198983">
    <property type="component" value="Chromosome I"/>
</dbReference>